<protein>
    <submittedName>
        <fullName evidence="1">Uncharacterized protein</fullName>
    </submittedName>
</protein>
<evidence type="ECO:0000313" key="1">
    <source>
        <dbReference type="EMBL" id="MBD4336973.1"/>
    </source>
</evidence>
<accession>A0A8I0LAP1</accession>
<evidence type="ECO:0000313" key="2">
    <source>
        <dbReference type="Proteomes" id="UP000653002"/>
    </source>
</evidence>
<dbReference type="Proteomes" id="UP000653002">
    <property type="component" value="Unassembled WGS sequence"/>
</dbReference>
<comment type="caution">
    <text evidence="1">The sequence shown here is derived from an EMBL/GenBank/DDBJ whole genome shotgun (WGS) entry which is preliminary data.</text>
</comment>
<sequence length="86" mass="10112">DEQIHFRDAYKIASGRNVAWTEAELDIVIRVNIKCNTKEENELLRNYMDKRNAEIVMKEKKETVLISYDKLAYIPMAVFLFIGKCL</sequence>
<dbReference type="EMBL" id="JAABFR010001033">
    <property type="protein sequence ID" value="MBD4336973.1"/>
    <property type="molecule type" value="Genomic_DNA"/>
</dbReference>
<reference evidence="1" key="1">
    <citation type="submission" date="2020-01" db="EMBL/GenBank/DDBJ databases">
        <authorList>
            <person name="Richard D."/>
        </authorList>
    </citation>
    <scope>NUCLEOTIDE SEQUENCE</scope>
    <source>
        <strain evidence="1">JP541</strain>
    </source>
</reference>
<gene>
    <name evidence="1" type="ORF">GUH15_13075</name>
</gene>
<dbReference type="AlphaFoldDB" id="A0A8I0LAP1"/>
<organism evidence="1 2">
    <name type="scientific">Xanthomonas citri pv. citri</name>
    <dbReference type="NCBI Taxonomy" id="611301"/>
    <lineage>
        <taxon>Bacteria</taxon>
        <taxon>Pseudomonadati</taxon>
        <taxon>Pseudomonadota</taxon>
        <taxon>Gammaproteobacteria</taxon>
        <taxon>Lysobacterales</taxon>
        <taxon>Lysobacteraceae</taxon>
        <taxon>Xanthomonas</taxon>
    </lineage>
</organism>
<proteinExistence type="predicted"/>
<feature type="non-terminal residue" evidence="1">
    <location>
        <position position="1"/>
    </location>
</feature>
<name>A0A8I0LAP1_XANCI</name>
<feature type="non-terminal residue" evidence="1">
    <location>
        <position position="86"/>
    </location>
</feature>